<dbReference type="SUPFAM" id="SSF55729">
    <property type="entry name" value="Acyl-CoA N-acyltransferases (Nat)"/>
    <property type="match status" value="1"/>
</dbReference>
<accession>A0A1I0NTH7</accession>
<dbReference type="Proteomes" id="UP000199167">
    <property type="component" value="Unassembled WGS sequence"/>
</dbReference>
<dbReference type="GO" id="GO:0016747">
    <property type="term" value="F:acyltransferase activity, transferring groups other than amino-acyl groups"/>
    <property type="evidence" value="ECO:0007669"/>
    <property type="project" value="InterPro"/>
</dbReference>
<feature type="domain" description="N-acetyltransferase" evidence="3">
    <location>
        <begin position="3"/>
        <end position="148"/>
    </location>
</feature>
<dbReference type="STRING" id="364200.SAMN04488515_0812"/>
<evidence type="ECO:0000313" key="4">
    <source>
        <dbReference type="EMBL" id="SEW04887.1"/>
    </source>
</evidence>
<name>A0A1I0NTH7_9RHOB</name>
<gene>
    <name evidence="4" type="ORF">SAMN04488515_0812</name>
</gene>
<dbReference type="Gene3D" id="3.40.630.30">
    <property type="match status" value="1"/>
</dbReference>
<reference evidence="4 5" key="1">
    <citation type="submission" date="2016-10" db="EMBL/GenBank/DDBJ databases">
        <authorList>
            <person name="de Groot N.N."/>
        </authorList>
    </citation>
    <scope>NUCLEOTIDE SEQUENCE [LARGE SCALE GENOMIC DNA]</scope>
    <source>
        <strain evidence="4 5">DSM 17925</strain>
    </source>
</reference>
<keyword evidence="5" id="KW-1185">Reference proteome</keyword>
<evidence type="ECO:0000256" key="2">
    <source>
        <dbReference type="ARBA" id="ARBA00023315"/>
    </source>
</evidence>
<keyword evidence="1 4" id="KW-0808">Transferase</keyword>
<keyword evidence="2" id="KW-0012">Acyltransferase</keyword>
<dbReference type="OrthoDB" id="9805924at2"/>
<dbReference type="InterPro" id="IPR016181">
    <property type="entry name" value="Acyl_CoA_acyltransferase"/>
</dbReference>
<evidence type="ECO:0000259" key="3">
    <source>
        <dbReference type="PROSITE" id="PS51186"/>
    </source>
</evidence>
<dbReference type="AlphaFoldDB" id="A0A1I0NTH7"/>
<evidence type="ECO:0000313" key="5">
    <source>
        <dbReference type="Proteomes" id="UP000199167"/>
    </source>
</evidence>
<protein>
    <submittedName>
        <fullName evidence="4">Acetyltransferase (GNAT) family protein</fullName>
    </submittedName>
</protein>
<dbReference type="PROSITE" id="PS51186">
    <property type="entry name" value="GNAT"/>
    <property type="match status" value="1"/>
</dbReference>
<sequence length="148" mass="15915">MTTAINLATEDDADRVLSLMARYHSEAGFDYDDDHRSAVIAPLLTGSPLGAVWLIGPARAPLGYVMVTFGWSVAHGGMVGWLEEVFIRASVRNRGIGTEVLHAVVVNLRQAGLKAMHVQLAPDAPAKGFCKRCGFAPVDGFVQMTDPH</sequence>
<proteinExistence type="predicted"/>
<organism evidence="4 5">
    <name type="scientific">Cognatiyoonia koreensis</name>
    <dbReference type="NCBI Taxonomy" id="364200"/>
    <lineage>
        <taxon>Bacteria</taxon>
        <taxon>Pseudomonadati</taxon>
        <taxon>Pseudomonadota</taxon>
        <taxon>Alphaproteobacteria</taxon>
        <taxon>Rhodobacterales</taxon>
        <taxon>Paracoccaceae</taxon>
        <taxon>Cognatiyoonia</taxon>
    </lineage>
</organism>
<dbReference type="RefSeq" id="WP_089990577.1">
    <property type="nucleotide sequence ID" value="NZ_FOIZ01000001.1"/>
</dbReference>
<dbReference type="PANTHER" id="PTHR43877">
    <property type="entry name" value="AMINOALKYLPHOSPHONATE N-ACETYLTRANSFERASE-RELATED-RELATED"/>
    <property type="match status" value="1"/>
</dbReference>
<dbReference type="Pfam" id="PF00583">
    <property type="entry name" value="Acetyltransf_1"/>
    <property type="match status" value="1"/>
</dbReference>
<dbReference type="EMBL" id="FOIZ01000001">
    <property type="protein sequence ID" value="SEW04887.1"/>
    <property type="molecule type" value="Genomic_DNA"/>
</dbReference>
<dbReference type="InterPro" id="IPR000182">
    <property type="entry name" value="GNAT_dom"/>
</dbReference>
<dbReference type="CDD" id="cd04301">
    <property type="entry name" value="NAT_SF"/>
    <property type="match status" value="1"/>
</dbReference>
<evidence type="ECO:0000256" key="1">
    <source>
        <dbReference type="ARBA" id="ARBA00022679"/>
    </source>
</evidence>
<dbReference type="InterPro" id="IPR050832">
    <property type="entry name" value="Bact_Acetyltransf"/>
</dbReference>